<dbReference type="CDD" id="cd00069">
    <property type="entry name" value="GHB_like"/>
    <property type="match status" value="1"/>
</dbReference>
<protein>
    <recommendedName>
        <fullName evidence="8">Thyrotropin subunit beta</fullName>
    </recommendedName>
    <alternativeName>
        <fullName evidence="9">Thyroid-stimulating hormone subunit beta</fullName>
    </alternativeName>
    <alternativeName>
        <fullName evidence="10">Thyrotropin beta chain</fullName>
    </alternativeName>
</protein>
<evidence type="ECO:0000256" key="6">
    <source>
        <dbReference type="ARBA" id="ARBA00023180"/>
    </source>
</evidence>
<name>A0A977TF91_ARAGI</name>
<evidence type="ECO:0000256" key="11">
    <source>
        <dbReference type="SAM" id="SignalP"/>
    </source>
</evidence>
<evidence type="ECO:0000256" key="9">
    <source>
        <dbReference type="ARBA" id="ARBA00042284"/>
    </source>
</evidence>
<comment type="subcellular location">
    <subcellularLocation>
        <location evidence="1">Secreted</location>
    </subcellularLocation>
</comment>
<dbReference type="AlphaFoldDB" id="A0A977TF91"/>
<evidence type="ECO:0000256" key="5">
    <source>
        <dbReference type="ARBA" id="ARBA00023157"/>
    </source>
</evidence>
<evidence type="ECO:0000256" key="10">
    <source>
        <dbReference type="ARBA" id="ARBA00042931"/>
    </source>
</evidence>
<dbReference type="FunFam" id="2.10.90.10:FF:000007">
    <property type="entry name" value="Luteinizing hormone beta subunit"/>
    <property type="match status" value="1"/>
</dbReference>
<accession>A0A977TF91</accession>
<dbReference type="PANTHER" id="PTHR11515:SF5">
    <property type="entry name" value="THYROTROPIN SUBUNIT BETA"/>
    <property type="match status" value="1"/>
</dbReference>
<dbReference type="Pfam" id="PF00007">
    <property type="entry name" value="Cys_knot"/>
    <property type="match status" value="1"/>
</dbReference>
<dbReference type="InterPro" id="IPR001545">
    <property type="entry name" value="Gonadotropin_bsu"/>
</dbReference>
<evidence type="ECO:0000256" key="2">
    <source>
        <dbReference type="ARBA" id="ARBA00006552"/>
    </source>
</evidence>
<evidence type="ECO:0000256" key="4">
    <source>
        <dbReference type="ARBA" id="ARBA00022702"/>
    </source>
</evidence>
<keyword evidence="6" id="KW-0325">Glycoprotein</keyword>
<comment type="subunit">
    <text evidence="7">Heterodimer of a common alpha chain and a unique beta chain which confers biological specificity to thyrotropin, lutropin, follitropin and gonadotropin.</text>
</comment>
<evidence type="ECO:0000313" key="13">
    <source>
        <dbReference type="EMBL" id="UXP87507.1"/>
    </source>
</evidence>
<keyword evidence="5" id="KW-1015">Disulfide bond</keyword>
<keyword evidence="4" id="KW-0372">Hormone</keyword>
<feature type="domain" description="Glycoprotein hormone subunit beta" evidence="12">
    <location>
        <begin position="22"/>
        <end position="122"/>
    </location>
</feature>
<dbReference type="GO" id="GO:0010817">
    <property type="term" value="P:regulation of hormone levels"/>
    <property type="evidence" value="ECO:0007669"/>
    <property type="project" value="UniProtKB-ARBA"/>
</dbReference>
<dbReference type="InterPro" id="IPR006208">
    <property type="entry name" value="Glyco_hormone_CN"/>
</dbReference>
<dbReference type="GO" id="GO:0005737">
    <property type="term" value="C:cytoplasm"/>
    <property type="evidence" value="ECO:0007669"/>
    <property type="project" value="TreeGrafter"/>
</dbReference>
<evidence type="ECO:0000256" key="3">
    <source>
        <dbReference type="ARBA" id="ARBA00022525"/>
    </source>
</evidence>
<reference evidence="13" key="1">
    <citation type="submission" date="2022-08" db="EMBL/GenBank/DDBJ databases">
        <authorList>
            <person name="Freire R.P."/>
            <person name="Lima Filha E.R."/>
            <person name="Sevilhano T.C.A."/>
            <person name="Yosidaki V.L."/>
            <person name="Oliveira J.E."/>
            <person name="Suzuki M.F."/>
            <person name="Soares C.R.J."/>
            <person name="Peroni C.N."/>
            <person name="Bartolini P."/>
        </authorList>
    </citation>
    <scope>NUCLEOTIDE SEQUENCE</scope>
    <source>
        <tissue evidence="13">Pituitary gland</tissue>
    </source>
</reference>
<evidence type="ECO:0000256" key="7">
    <source>
        <dbReference type="ARBA" id="ARBA00038688"/>
    </source>
</evidence>
<dbReference type="EMBL" id="OP125854">
    <property type="protein sequence ID" value="UXP87507.1"/>
    <property type="molecule type" value="mRNA"/>
</dbReference>
<keyword evidence="11" id="KW-0732">Signal</keyword>
<keyword evidence="3" id="KW-0964">Secreted</keyword>
<proteinExistence type="evidence at transcript level"/>
<dbReference type="GO" id="GO:0005179">
    <property type="term" value="F:hormone activity"/>
    <property type="evidence" value="ECO:0007669"/>
    <property type="project" value="UniProtKB-KW"/>
</dbReference>
<dbReference type="GO" id="GO:0005615">
    <property type="term" value="C:extracellular space"/>
    <property type="evidence" value="ECO:0007669"/>
    <property type="project" value="TreeGrafter"/>
</dbReference>
<dbReference type="PANTHER" id="PTHR11515">
    <property type="entry name" value="GLYCOPROTEIN HORMONE BETA CHAIN"/>
    <property type="match status" value="1"/>
</dbReference>
<dbReference type="InterPro" id="IPR029034">
    <property type="entry name" value="Cystine-knot_cytokine"/>
</dbReference>
<comment type="similarity">
    <text evidence="2">Belongs to the glycoprotein hormones subunit beta family.</text>
</comment>
<feature type="chain" id="PRO_5036856873" description="Thyrotropin subunit beta" evidence="11">
    <location>
        <begin position="21"/>
        <end position="146"/>
    </location>
</feature>
<dbReference type="PROSITE" id="PS00261">
    <property type="entry name" value="GLYCO_HORMONE_BETA_1"/>
    <property type="match status" value="1"/>
</dbReference>
<feature type="signal peptide" evidence="11">
    <location>
        <begin position="1"/>
        <end position="20"/>
    </location>
</feature>
<evidence type="ECO:0000256" key="8">
    <source>
        <dbReference type="ARBA" id="ARBA00039483"/>
    </source>
</evidence>
<dbReference type="GO" id="GO:0007186">
    <property type="term" value="P:G protein-coupled receptor signaling pathway"/>
    <property type="evidence" value="ECO:0007669"/>
    <property type="project" value="TreeGrafter"/>
</dbReference>
<dbReference type="SMART" id="SM00068">
    <property type="entry name" value="GHB"/>
    <property type="match status" value="1"/>
</dbReference>
<dbReference type="InterPro" id="IPR018245">
    <property type="entry name" value="Gonadotropin_bsu_CS"/>
</dbReference>
<evidence type="ECO:0000256" key="1">
    <source>
        <dbReference type="ARBA" id="ARBA00004613"/>
    </source>
</evidence>
<dbReference type="SUPFAM" id="SSF57501">
    <property type="entry name" value="Cystine-knot cytokines"/>
    <property type="match status" value="1"/>
</dbReference>
<evidence type="ECO:0000259" key="12">
    <source>
        <dbReference type="Pfam" id="PF00007"/>
    </source>
</evidence>
<organism evidence="13">
    <name type="scientific">Arapaima gigas</name>
    <name type="common">Arapaima</name>
    <name type="synonym">Pirarucu</name>
    <dbReference type="NCBI Taxonomy" id="113544"/>
    <lineage>
        <taxon>Eukaryota</taxon>
        <taxon>Metazoa</taxon>
        <taxon>Chordata</taxon>
        <taxon>Craniata</taxon>
        <taxon>Vertebrata</taxon>
        <taxon>Euteleostomi</taxon>
        <taxon>Actinopterygii</taxon>
        <taxon>Neopterygii</taxon>
        <taxon>Teleostei</taxon>
        <taxon>Osteoglossocephala</taxon>
        <taxon>Osteoglossomorpha</taxon>
        <taxon>Osteoglossiformes</taxon>
        <taxon>Osteoglossidae</taxon>
        <taxon>Arapaima</taxon>
    </lineage>
</organism>
<sequence length="146" mass="15691">MGSGGVALACGLLCVLGGRALSFCALTDYTLYVEKAGCDFCVAINTTICMGFCYSRDTNIVGLAGKRLLLQRTCTYRSVEYHTTALPGCHQHADPFFSYPVALDCYCSTCDTGSHDCTHKGGDDNSAQCAKPLLHIYPYPGQSNHI</sequence>
<dbReference type="Gene3D" id="2.10.90.10">
    <property type="entry name" value="Cystine-knot cytokines"/>
    <property type="match status" value="1"/>
</dbReference>